<reference evidence="1 2" key="1">
    <citation type="submission" date="2013-11" db="EMBL/GenBank/DDBJ databases">
        <title>Genome sequencing of Stegodyphus mimosarum.</title>
        <authorList>
            <person name="Bechsgaard J."/>
        </authorList>
    </citation>
    <scope>NUCLEOTIDE SEQUENCE [LARGE SCALE GENOMIC DNA]</scope>
</reference>
<organism evidence="1 2">
    <name type="scientific">Stegodyphus mimosarum</name>
    <name type="common">African social velvet spider</name>
    <dbReference type="NCBI Taxonomy" id="407821"/>
    <lineage>
        <taxon>Eukaryota</taxon>
        <taxon>Metazoa</taxon>
        <taxon>Ecdysozoa</taxon>
        <taxon>Arthropoda</taxon>
        <taxon>Chelicerata</taxon>
        <taxon>Arachnida</taxon>
        <taxon>Araneae</taxon>
        <taxon>Araneomorphae</taxon>
        <taxon>Entelegynae</taxon>
        <taxon>Eresoidea</taxon>
        <taxon>Eresidae</taxon>
        <taxon>Stegodyphus</taxon>
    </lineage>
</organism>
<dbReference type="Proteomes" id="UP000054359">
    <property type="component" value="Unassembled WGS sequence"/>
</dbReference>
<dbReference type="AlphaFoldDB" id="A0A087TUS4"/>
<evidence type="ECO:0000313" key="1">
    <source>
        <dbReference type="EMBL" id="KFM68863.1"/>
    </source>
</evidence>
<keyword evidence="2" id="KW-1185">Reference proteome</keyword>
<protein>
    <submittedName>
        <fullName evidence="1">Tigger transposable element-derived protein 2</fullName>
    </submittedName>
</protein>
<accession>A0A087TUS4</accession>
<name>A0A087TUS4_STEMI</name>
<proteinExistence type="predicted"/>
<evidence type="ECO:0000313" key="2">
    <source>
        <dbReference type="Proteomes" id="UP000054359"/>
    </source>
</evidence>
<dbReference type="STRING" id="407821.A0A087TUS4"/>
<sequence>MDIDEKASADIEAAELFANEFIELFNNETLSLGRIYNADETGLFSQYTLALSTEKAPTGVKDSKARLTIFACANAALMHNINKSIPRSQGDVLPDNLKNFAWHNLEPATIFHGEDDEDDSREFEVFRTLQTKGENFQLLDYVKKCGEAVINEDYITEVFHCDDNAPIINQLTDVKIYSMVLDPENTISDSEESDREVIENKKNSIDMLVGILGTAITGLKCKQWNFVTEQEIMSVYRIKEKVLAQKMKQLKQLTLKEMFNKINK</sequence>
<feature type="non-terminal residue" evidence="1">
    <location>
        <position position="264"/>
    </location>
</feature>
<dbReference type="OrthoDB" id="125347at2759"/>
<dbReference type="EMBL" id="KK116824">
    <property type="protein sequence ID" value="KFM68863.1"/>
    <property type="molecule type" value="Genomic_DNA"/>
</dbReference>
<gene>
    <name evidence="1" type="ORF">X975_17288</name>
</gene>